<dbReference type="PANTHER" id="PTHR47938:SF45">
    <property type="entry name" value="PENTACOTRIPEPTIDE-REPEAT REGION OF PRORP DOMAIN-CONTAINING PROTEIN"/>
    <property type="match status" value="1"/>
</dbReference>
<feature type="repeat" description="PPR" evidence="3">
    <location>
        <begin position="436"/>
        <end position="470"/>
    </location>
</feature>
<dbReference type="Proteomes" id="UP000017836">
    <property type="component" value="Unassembled WGS sequence"/>
</dbReference>
<dbReference type="Pfam" id="PF13812">
    <property type="entry name" value="PPR_3"/>
    <property type="match status" value="1"/>
</dbReference>
<gene>
    <name evidence="4" type="ORF">AMTR_s00130p00076680</name>
</gene>
<dbReference type="AlphaFoldDB" id="W1NNV8"/>
<dbReference type="Gramene" id="ERM97656">
    <property type="protein sequence ID" value="ERM97656"/>
    <property type="gene ID" value="AMTR_s00130p00076680"/>
</dbReference>
<organism evidence="4 5">
    <name type="scientific">Amborella trichopoda</name>
    <dbReference type="NCBI Taxonomy" id="13333"/>
    <lineage>
        <taxon>Eukaryota</taxon>
        <taxon>Viridiplantae</taxon>
        <taxon>Streptophyta</taxon>
        <taxon>Embryophyta</taxon>
        <taxon>Tracheophyta</taxon>
        <taxon>Spermatophyta</taxon>
        <taxon>Magnoliopsida</taxon>
        <taxon>Amborellales</taxon>
        <taxon>Amborellaceae</taxon>
        <taxon>Amborella</taxon>
    </lineage>
</organism>
<dbReference type="Pfam" id="PF12854">
    <property type="entry name" value="PPR_1"/>
    <property type="match status" value="1"/>
</dbReference>
<dbReference type="eggNOG" id="KOG4197">
    <property type="taxonomic scope" value="Eukaryota"/>
</dbReference>
<feature type="repeat" description="PPR" evidence="3">
    <location>
        <begin position="227"/>
        <end position="261"/>
    </location>
</feature>
<sequence length="661" mass="73874">MNKAGGRLEREAAKLCNALIRASRENTNLSCSWHPSLEQTLHTLGCRATLSPSLVARVISPGLLRHHSLALGFFNWASQQPGFSHSSESYQSLFTALSLSKNFRTIDSLFKHLKLHRTNLKPSAYSAIISAQLIAGMTREAYSTFSETERLDYHIDPKVCNSLLAGLSSDGFLNLAEKVFQRMRYHRMGFTNLGFGVFVGKFSGFSDMEKTLGILDEVHPLLQNLYGSVVAFLIVDGLCRAHKAQDAWWILEELRIRGLKPDFISYRVIAEAFRKMGSLGEAEKVLKQKRKLGVAPRAHEYGEFMLELIQERRIQEAKQLGEAIINGNFPIEDDILNSLVCSVSSVDPSASMFFCKSMVLTGRFPTLPTLSTMSKNLCKHGKTEEMWNVFQMLDSRGYFSNTESYSVMVSFLCEGGRVKEAYEVLRQMKKNGHGPDVVPYNSLMEALCKEELVRPARRLWDEMFGAGCRPDSRTYSILIIKFLEMGQVEEAQLLFDHMVVRDVTPDIDTYKSLIKGLCHESKIDEAYEVFCRSLKHGLELGASTLNTLILSLCEAGNCRVASRVIISIAPSDMASCISHAVLLKSLVEGGELEMAIDHVKWIRDHYSSAVKSIFAELIACVSSSPRPGPIIGFLRELLGRGLVPDSGTWSNLLQDPSLDVR</sequence>
<feature type="repeat" description="PPR" evidence="3">
    <location>
        <begin position="262"/>
        <end position="296"/>
    </location>
</feature>
<feature type="repeat" description="PPR" evidence="3">
    <location>
        <begin position="506"/>
        <end position="540"/>
    </location>
</feature>
<proteinExistence type="inferred from homology"/>
<feature type="repeat" description="PPR" evidence="3">
    <location>
        <begin position="471"/>
        <end position="505"/>
    </location>
</feature>
<evidence type="ECO:0000256" key="2">
    <source>
        <dbReference type="ARBA" id="ARBA00022737"/>
    </source>
</evidence>
<protein>
    <recommendedName>
        <fullName evidence="6">Pentacotripeptide-repeat region of PRORP domain-containing protein</fullName>
    </recommendedName>
</protein>
<dbReference type="InterPro" id="IPR011990">
    <property type="entry name" value="TPR-like_helical_dom_sf"/>
</dbReference>
<dbReference type="EMBL" id="KI395898">
    <property type="protein sequence ID" value="ERM97656.1"/>
    <property type="molecule type" value="Genomic_DNA"/>
</dbReference>
<evidence type="ECO:0000313" key="4">
    <source>
        <dbReference type="EMBL" id="ERM97656.1"/>
    </source>
</evidence>
<dbReference type="Gene3D" id="1.25.40.10">
    <property type="entry name" value="Tetratricopeptide repeat domain"/>
    <property type="match status" value="5"/>
</dbReference>
<dbReference type="GO" id="GO:0003729">
    <property type="term" value="F:mRNA binding"/>
    <property type="evidence" value="ECO:0000318"/>
    <property type="project" value="GO_Central"/>
</dbReference>
<evidence type="ECO:0000313" key="5">
    <source>
        <dbReference type="Proteomes" id="UP000017836"/>
    </source>
</evidence>
<dbReference type="InterPro" id="IPR002885">
    <property type="entry name" value="PPR_rpt"/>
</dbReference>
<dbReference type="OrthoDB" id="185373at2759"/>
<dbReference type="OMA" id="ICSVSEI"/>
<dbReference type="STRING" id="13333.W1NNV8"/>
<evidence type="ECO:0008006" key="6">
    <source>
        <dbReference type="Google" id="ProtNLM"/>
    </source>
</evidence>
<keyword evidence="5" id="KW-1185">Reference proteome</keyword>
<dbReference type="PANTHER" id="PTHR47938">
    <property type="entry name" value="RESPIRATORY COMPLEX I CHAPERONE (CIA84), PUTATIVE (AFU_ORTHOLOGUE AFUA_2G06020)-RELATED"/>
    <property type="match status" value="1"/>
</dbReference>
<dbReference type="Pfam" id="PF13041">
    <property type="entry name" value="PPR_2"/>
    <property type="match status" value="2"/>
</dbReference>
<keyword evidence="2" id="KW-0677">Repeat</keyword>
<reference evidence="5" key="1">
    <citation type="journal article" date="2013" name="Science">
        <title>The Amborella genome and the evolution of flowering plants.</title>
        <authorList>
            <consortium name="Amborella Genome Project"/>
        </authorList>
    </citation>
    <scope>NUCLEOTIDE SEQUENCE [LARGE SCALE GENOMIC DNA]</scope>
</reference>
<feature type="repeat" description="PPR" evidence="3">
    <location>
        <begin position="401"/>
        <end position="435"/>
    </location>
</feature>
<evidence type="ECO:0000256" key="3">
    <source>
        <dbReference type="PROSITE-ProRule" id="PRU00708"/>
    </source>
</evidence>
<dbReference type="HOGENOM" id="CLU_002706_50_0_1"/>
<dbReference type="Pfam" id="PF01535">
    <property type="entry name" value="PPR"/>
    <property type="match status" value="1"/>
</dbReference>
<dbReference type="NCBIfam" id="TIGR00756">
    <property type="entry name" value="PPR"/>
    <property type="match status" value="4"/>
</dbReference>
<comment type="similarity">
    <text evidence="1">Belongs to the PPR family. P subfamily.</text>
</comment>
<accession>W1NNV8</accession>
<dbReference type="PROSITE" id="PS51375">
    <property type="entry name" value="PPR"/>
    <property type="match status" value="6"/>
</dbReference>
<name>W1NNV8_AMBTC</name>
<evidence type="ECO:0000256" key="1">
    <source>
        <dbReference type="ARBA" id="ARBA00007626"/>
    </source>
</evidence>